<dbReference type="InterPro" id="IPR005135">
    <property type="entry name" value="Endo/exonuclease/phosphatase"/>
</dbReference>
<comment type="similarity">
    <text evidence="2">Belongs to the DNA repair enzymes AP/ExoA family.</text>
</comment>
<evidence type="ECO:0000256" key="3">
    <source>
        <dbReference type="ARBA" id="ARBA00022723"/>
    </source>
</evidence>
<dbReference type="PROSITE" id="PS51435">
    <property type="entry name" value="AP_NUCLEASE_F1_4"/>
    <property type="match status" value="1"/>
</dbReference>
<sequence length="256" mass="28540">MKLATWNVNSVRIRAGLVADFLAREQPDLLLMQEIKCEDGQFPGEPFKDLGYHAAIVGQKSYNGVAVLSREPVEVRHRALPDQEHDGHARYIEVSFRDLTIGNLYLPNGNSGGDDGYRAKISWMENLRRHAAAMLDAEQDFILAGDYNVCPTDADFAKGALGADDALVRPETRAAFNALIWLGLTDAVRALHPNDPLYTFWDYQAGAWQRDRGLRIDHALLSPRVAERLVAVDIARAERDKPQPSDHVPVVVSIMD</sequence>
<dbReference type="PANTHER" id="PTHR43250">
    <property type="entry name" value="EXODEOXYRIBONUCLEASE III"/>
    <property type="match status" value="1"/>
</dbReference>
<keyword evidence="5" id="KW-0460">Magnesium</keyword>
<dbReference type="InterPro" id="IPR037493">
    <property type="entry name" value="ExoIII-like"/>
</dbReference>
<dbReference type="CDD" id="cd09086">
    <property type="entry name" value="ExoIII-like_AP-endo"/>
    <property type="match status" value="1"/>
</dbReference>
<evidence type="ECO:0000259" key="6">
    <source>
        <dbReference type="Pfam" id="PF03372"/>
    </source>
</evidence>
<keyword evidence="4" id="KW-0378">Hydrolase</keyword>
<feature type="domain" description="Endonuclease/exonuclease/phosphatase" evidence="6">
    <location>
        <begin position="4"/>
        <end position="247"/>
    </location>
</feature>
<comment type="caution">
    <text evidence="7">The sequence shown here is derived from an EMBL/GenBank/DDBJ whole genome shotgun (WGS) entry which is preliminary data.</text>
</comment>
<evidence type="ECO:0000256" key="1">
    <source>
        <dbReference type="ARBA" id="ARBA00001946"/>
    </source>
</evidence>
<gene>
    <name evidence="7" type="ORF">L2A60_10335</name>
</gene>
<dbReference type="RefSeq" id="WP_235704334.1">
    <property type="nucleotide sequence ID" value="NZ_JAKGBZ010000017.1"/>
</dbReference>
<accession>A0ABS9DY20</accession>
<name>A0ABS9DY20_9PROT</name>
<dbReference type="InterPro" id="IPR020847">
    <property type="entry name" value="AP_endonuclease_F1_BS"/>
</dbReference>
<dbReference type="Proteomes" id="UP001521209">
    <property type="component" value="Unassembled WGS sequence"/>
</dbReference>
<evidence type="ECO:0000256" key="2">
    <source>
        <dbReference type="ARBA" id="ARBA00007092"/>
    </source>
</evidence>
<evidence type="ECO:0000313" key="7">
    <source>
        <dbReference type="EMBL" id="MCF3947075.1"/>
    </source>
</evidence>
<dbReference type="Gene3D" id="3.60.10.10">
    <property type="entry name" value="Endonuclease/exonuclease/phosphatase"/>
    <property type="match status" value="1"/>
</dbReference>
<dbReference type="SUPFAM" id="SSF56219">
    <property type="entry name" value="DNase I-like"/>
    <property type="match status" value="1"/>
</dbReference>
<proteinExistence type="inferred from homology"/>
<dbReference type="Pfam" id="PF03372">
    <property type="entry name" value="Exo_endo_phos"/>
    <property type="match status" value="1"/>
</dbReference>
<dbReference type="PROSITE" id="PS00726">
    <property type="entry name" value="AP_NUCLEASE_F1_1"/>
    <property type="match status" value="1"/>
</dbReference>
<reference evidence="7 8" key="1">
    <citation type="submission" date="2022-01" db="EMBL/GenBank/DDBJ databases">
        <authorList>
            <person name="Won M."/>
            <person name="Kim S.-J."/>
            <person name="Kwon S.-W."/>
        </authorList>
    </citation>
    <scope>NUCLEOTIDE SEQUENCE [LARGE SCALE GENOMIC DNA]</scope>
    <source>
        <strain evidence="7 8">KCTC 23505</strain>
    </source>
</reference>
<keyword evidence="3" id="KW-0479">Metal-binding</keyword>
<comment type="cofactor">
    <cofactor evidence="1">
        <name>Mg(2+)</name>
        <dbReference type="ChEBI" id="CHEBI:18420"/>
    </cofactor>
</comment>
<dbReference type="EMBL" id="JAKGBZ010000017">
    <property type="protein sequence ID" value="MCF3947075.1"/>
    <property type="molecule type" value="Genomic_DNA"/>
</dbReference>
<evidence type="ECO:0000256" key="4">
    <source>
        <dbReference type="ARBA" id="ARBA00022801"/>
    </source>
</evidence>
<evidence type="ECO:0000256" key="5">
    <source>
        <dbReference type="ARBA" id="ARBA00022842"/>
    </source>
</evidence>
<dbReference type="InterPro" id="IPR004808">
    <property type="entry name" value="AP_endonuc_1"/>
</dbReference>
<protein>
    <submittedName>
        <fullName evidence="7">Exodeoxyribonuclease III</fullName>
    </submittedName>
</protein>
<evidence type="ECO:0000313" key="8">
    <source>
        <dbReference type="Proteomes" id="UP001521209"/>
    </source>
</evidence>
<organism evidence="7 8">
    <name type="scientific">Acidiphilium iwatense</name>
    <dbReference type="NCBI Taxonomy" id="768198"/>
    <lineage>
        <taxon>Bacteria</taxon>
        <taxon>Pseudomonadati</taxon>
        <taxon>Pseudomonadota</taxon>
        <taxon>Alphaproteobacteria</taxon>
        <taxon>Acetobacterales</taxon>
        <taxon>Acidocellaceae</taxon>
        <taxon>Acidiphilium</taxon>
    </lineage>
</organism>
<dbReference type="NCBIfam" id="TIGR00633">
    <property type="entry name" value="xth"/>
    <property type="match status" value="1"/>
</dbReference>
<dbReference type="NCBIfam" id="TIGR00195">
    <property type="entry name" value="exoDNase_III"/>
    <property type="match status" value="1"/>
</dbReference>
<dbReference type="InterPro" id="IPR036691">
    <property type="entry name" value="Endo/exonu/phosph_ase_sf"/>
</dbReference>
<keyword evidence="8" id="KW-1185">Reference proteome</keyword>
<dbReference type="PANTHER" id="PTHR43250:SF2">
    <property type="entry name" value="EXODEOXYRIBONUCLEASE III"/>
    <property type="match status" value="1"/>
</dbReference>